<sequence length="64" mass="7817">NIETLKTTCTMLEEQVLELETLNDELLEKERQWENWRSALDEEKNQAERRARDIQRQLDNEKQN</sequence>
<organism evidence="2 3">
    <name type="scientific">Cirrhinus mrigala</name>
    <name type="common">Mrigala</name>
    <dbReference type="NCBI Taxonomy" id="683832"/>
    <lineage>
        <taxon>Eukaryota</taxon>
        <taxon>Metazoa</taxon>
        <taxon>Chordata</taxon>
        <taxon>Craniata</taxon>
        <taxon>Vertebrata</taxon>
        <taxon>Euteleostomi</taxon>
        <taxon>Actinopterygii</taxon>
        <taxon>Neopterygii</taxon>
        <taxon>Teleostei</taxon>
        <taxon>Ostariophysi</taxon>
        <taxon>Cypriniformes</taxon>
        <taxon>Cyprinidae</taxon>
        <taxon>Labeoninae</taxon>
        <taxon>Labeonini</taxon>
        <taxon>Cirrhinus</taxon>
    </lineage>
</organism>
<dbReference type="Proteomes" id="UP001529510">
    <property type="component" value="Unassembled WGS sequence"/>
</dbReference>
<feature type="region of interest" description="Disordered" evidence="1">
    <location>
        <begin position="42"/>
        <end position="64"/>
    </location>
</feature>
<feature type="non-terminal residue" evidence="2">
    <location>
        <position position="64"/>
    </location>
</feature>
<feature type="non-terminal residue" evidence="2">
    <location>
        <position position="1"/>
    </location>
</feature>
<dbReference type="AlphaFoldDB" id="A0ABD0QQ52"/>
<proteinExistence type="predicted"/>
<accession>A0ABD0QQ52</accession>
<reference evidence="2 3" key="1">
    <citation type="submission" date="2024-05" db="EMBL/GenBank/DDBJ databases">
        <title>Genome sequencing and assembly of Indian major carp, Cirrhinus mrigala (Hamilton, 1822).</title>
        <authorList>
            <person name="Mohindra V."/>
            <person name="Chowdhury L.M."/>
            <person name="Lal K."/>
            <person name="Jena J.K."/>
        </authorList>
    </citation>
    <scope>NUCLEOTIDE SEQUENCE [LARGE SCALE GENOMIC DNA]</scope>
    <source>
        <strain evidence="2">CM1030</strain>
        <tissue evidence="2">Blood</tissue>
    </source>
</reference>
<evidence type="ECO:0000313" key="3">
    <source>
        <dbReference type="Proteomes" id="UP001529510"/>
    </source>
</evidence>
<protein>
    <submittedName>
        <fullName evidence="2">Uncharacterized protein</fullName>
    </submittedName>
</protein>
<gene>
    <name evidence="2" type="ORF">M9458_018991</name>
</gene>
<evidence type="ECO:0000256" key="1">
    <source>
        <dbReference type="SAM" id="MobiDB-lite"/>
    </source>
</evidence>
<keyword evidence="3" id="KW-1185">Reference proteome</keyword>
<comment type="caution">
    <text evidence="2">The sequence shown here is derived from an EMBL/GenBank/DDBJ whole genome shotgun (WGS) entry which is preliminary data.</text>
</comment>
<evidence type="ECO:0000313" key="2">
    <source>
        <dbReference type="EMBL" id="KAL0187321.1"/>
    </source>
</evidence>
<name>A0ABD0QQ52_CIRMR</name>
<dbReference type="EMBL" id="JAMKFB020000008">
    <property type="protein sequence ID" value="KAL0187321.1"/>
    <property type="molecule type" value="Genomic_DNA"/>
</dbReference>